<evidence type="ECO:0000256" key="5">
    <source>
        <dbReference type="ARBA" id="ARBA00023125"/>
    </source>
</evidence>
<comment type="caution">
    <text evidence="7">The sequence shown here is derived from an EMBL/GenBank/DDBJ whole genome shotgun (WGS) entry which is preliminary data.</text>
</comment>
<evidence type="ECO:0000256" key="1">
    <source>
        <dbReference type="ARBA" id="ARBA00007957"/>
    </source>
</evidence>
<keyword evidence="8" id="KW-1185">Reference proteome</keyword>
<dbReference type="Proteomes" id="UP001620597">
    <property type="component" value="Unassembled WGS sequence"/>
</dbReference>
<dbReference type="Pfam" id="PF01475">
    <property type="entry name" value="FUR"/>
    <property type="match status" value="1"/>
</dbReference>
<evidence type="ECO:0000256" key="2">
    <source>
        <dbReference type="ARBA" id="ARBA00022491"/>
    </source>
</evidence>
<gene>
    <name evidence="7" type="ORF">WG929_14505</name>
</gene>
<dbReference type="Gene3D" id="3.30.1490.190">
    <property type="match status" value="1"/>
</dbReference>
<dbReference type="InterPro" id="IPR043135">
    <property type="entry name" value="Fur_C"/>
</dbReference>
<dbReference type="InterPro" id="IPR036388">
    <property type="entry name" value="WH-like_DNA-bd_sf"/>
</dbReference>
<keyword evidence="4" id="KW-0805">Transcription regulation</keyword>
<keyword evidence="6" id="KW-0804">Transcription</keyword>
<reference evidence="7 8" key="1">
    <citation type="submission" date="2024-03" db="EMBL/GenBank/DDBJ databases">
        <title>High-quality draft genome sequence of Oceanobacter sp. wDCs-4.</title>
        <authorList>
            <person name="Dong C."/>
        </authorList>
    </citation>
    <scope>NUCLEOTIDE SEQUENCE [LARGE SCALE GENOMIC DNA]</scope>
    <source>
        <strain evidence="8">wDCs-4</strain>
    </source>
</reference>
<evidence type="ECO:0000313" key="8">
    <source>
        <dbReference type="Proteomes" id="UP001620597"/>
    </source>
</evidence>
<organism evidence="7 8">
    <name type="scientific">Oceanobacter antarcticus</name>
    <dbReference type="NCBI Taxonomy" id="3133425"/>
    <lineage>
        <taxon>Bacteria</taxon>
        <taxon>Pseudomonadati</taxon>
        <taxon>Pseudomonadota</taxon>
        <taxon>Gammaproteobacteria</taxon>
        <taxon>Oceanospirillales</taxon>
        <taxon>Oceanospirillaceae</taxon>
        <taxon>Oceanobacter</taxon>
    </lineage>
</organism>
<proteinExistence type="inferred from homology"/>
<sequence length="166" mass="18264">MSQNVYQPHNHTHCVTKALSQAQALCNDKGARLTRVRQRVLELIWQSHKPVGAYELLPALASDGFNSAPPTVYRALDFLLDLGLVHRLHSLNAYVGCSHPGSSHPVCFFICECCGQAQELPDDKLQALTRQVEQVLGVQVRHQLTELTGLCPGCQAESGQTDTLHV</sequence>
<keyword evidence="5" id="KW-0238">DNA-binding</keyword>
<comment type="similarity">
    <text evidence="1">Belongs to the Fur family.</text>
</comment>
<dbReference type="Gene3D" id="1.10.10.10">
    <property type="entry name" value="Winged helix-like DNA-binding domain superfamily/Winged helix DNA-binding domain"/>
    <property type="match status" value="1"/>
</dbReference>
<dbReference type="InterPro" id="IPR036390">
    <property type="entry name" value="WH_DNA-bd_sf"/>
</dbReference>
<evidence type="ECO:0000313" key="7">
    <source>
        <dbReference type="EMBL" id="MFK4753624.1"/>
    </source>
</evidence>
<dbReference type="SUPFAM" id="SSF46785">
    <property type="entry name" value="Winged helix' DNA-binding domain"/>
    <property type="match status" value="1"/>
</dbReference>
<accession>A0ABW8NL22</accession>
<dbReference type="EMBL" id="JBBKTX010000018">
    <property type="protein sequence ID" value="MFK4753624.1"/>
    <property type="molecule type" value="Genomic_DNA"/>
</dbReference>
<keyword evidence="3" id="KW-0862">Zinc</keyword>
<dbReference type="PANTHER" id="PTHR33202">
    <property type="entry name" value="ZINC UPTAKE REGULATION PROTEIN"/>
    <property type="match status" value="1"/>
</dbReference>
<evidence type="ECO:0000256" key="4">
    <source>
        <dbReference type="ARBA" id="ARBA00023015"/>
    </source>
</evidence>
<protein>
    <submittedName>
        <fullName evidence="7">Fur family transcriptional regulator</fullName>
    </submittedName>
</protein>
<evidence type="ECO:0000256" key="3">
    <source>
        <dbReference type="ARBA" id="ARBA00022833"/>
    </source>
</evidence>
<dbReference type="InterPro" id="IPR002481">
    <property type="entry name" value="FUR"/>
</dbReference>
<evidence type="ECO:0000256" key="6">
    <source>
        <dbReference type="ARBA" id="ARBA00023163"/>
    </source>
</evidence>
<name>A0ABW8NL22_9GAMM</name>
<dbReference type="PANTHER" id="PTHR33202:SF6">
    <property type="entry name" value="ZINC UPTAKE REGULATION PROTEIN"/>
    <property type="match status" value="1"/>
</dbReference>
<dbReference type="RefSeq" id="WP_416206646.1">
    <property type="nucleotide sequence ID" value="NZ_JBBKTX010000018.1"/>
</dbReference>
<keyword evidence="2" id="KW-0678">Repressor</keyword>
<dbReference type="CDD" id="cd07153">
    <property type="entry name" value="Fur_like"/>
    <property type="match status" value="1"/>
</dbReference>